<feature type="transmembrane region" description="Helical" evidence="1">
    <location>
        <begin position="18"/>
        <end position="36"/>
    </location>
</feature>
<dbReference type="OrthoDB" id="837183at2"/>
<keyword evidence="3" id="KW-1185">Reference proteome</keyword>
<reference evidence="3" key="1">
    <citation type="submission" date="2016-11" db="EMBL/GenBank/DDBJ databases">
        <authorList>
            <person name="Varghese N."/>
            <person name="Submissions S."/>
        </authorList>
    </citation>
    <scope>NUCLEOTIDE SEQUENCE [LARGE SCALE GENOMIC DNA]</scope>
    <source>
        <strain evidence="3">DSM 15292</strain>
    </source>
</reference>
<protein>
    <submittedName>
        <fullName evidence="2">Uncharacterized protein</fullName>
    </submittedName>
</protein>
<organism evidence="2 3">
    <name type="scientific">Algoriphagus halophilus</name>
    <dbReference type="NCBI Taxonomy" id="226505"/>
    <lineage>
        <taxon>Bacteria</taxon>
        <taxon>Pseudomonadati</taxon>
        <taxon>Bacteroidota</taxon>
        <taxon>Cytophagia</taxon>
        <taxon>Cytophagales</taxon>
        <taxon>Cyclobacteriaceae</taxon>
        <taxon>Algoriphagus</taxon>
    </lineage>
</organism>
<sequence length="196" mass="22747">MGKGTSNDPIFTPELLKILKIFGIASVFIVLLLSFFNEKRANNTGEDQTFKVNDSNRLFFLNLKAIHYDREARSDAKMLLFRHKDRNQEENKRGLDLVIIQNSLKDEAYIYLEPKNLDWPLNITAVTPTDSTSFSFENGNAQTFLSYVNSIKPWVDAQADFSIESKDGWQPLWQKNEEQEAIKEILNDYFKLLEDK</sequence>
<dbReference type="AlphaFoldDB" id="A0A1N6GCA9"/>
<dbReference type="RefSeq" id="WP_074225891.1">
    <property type="nucleotide sequence ID" value="NZ_FSRC01000002.1"/>
</dbReference>
<dbReference type="Proteomes" id="UP000185221">
    <property type="component" value="Unassembled WGS sequence"/>
</dbReference>
<dbReference type="EMBL" id="FSRC01000002">
    <property type="protein sequence ID" value="SIO05176.1"/>
    <property type="molecule type" value="Genomic_DNA"/>
</dbReference>
<keyword evidence="1" id="KW-1133">Transmembrane helix</keyword>
<evidence type="ECO:0000313" key="2">
    <source>
        <dbReference type="EMBL" id="SIO05176.1"/>
    </source>
</evidence>
<accession>A0A1N6GCA9</accession>
<keyword evidence="1" id="KW-0472">Membrane</keyword>
<dbReference type="STRING" id="226505.SAMN05444394_3134"/>
<keyword evidence="1" id="KW-0812">Transmembrane</keyword>
<proteinExistence type="predicted"/>
<evidence type="ECO:0000256" key="1">
    <source>
        <dbReference type="SAM" id="Phobius"/>
    </source>
</evidence>
<gene>
    <name evidence="2" type="ORF">SAMN05444394_3134</name>
</gene>
<evidence type="ECO:0000313" key="3">
    <source>
        <dbReference type="Proteomes" id="UP000185221"/>
    </source>
</evidence>
<name>A0A1N6GCA9_9BACT</name>